<evidence type="ECO:0000256" key="1">
    <source>
        <dbReference type="SAM" id="MobiDB-lite"/>
    </source>
</evidence>
<proteinExistence type="predicted"/>
<dbReference type="OrthoDB" id="3254104at2759"/>
<dbReference type="AlphaFoldDB" id="R7YK88"/>
<feature type="transmembrane region" description="Helical" evidence="2">
    <location>
        <begin position="118"/>
        <end position="143"/>
    </location>
</feature>
<protein>
    <submittedName>
        <fullName evidence="3">Uncharacterized protein</fullName>
    </submittedName>
</protein>
<keyword evidence="4" id="KW-1185">Reference proteome</keyword>
<feature type="compositionally biased region" description="Basic and acidic residues" evidence="1">
    <location>
        <begin position="279"/>
        <end position="329"/>
    </location>
</feature>
<organism evidence="3 4">
    <name type="scientific">Coniosporium apollinis (strain CBS 100218)</name>
    <name type="common">Rock-inhabiting black yeast</name>
    <dbReference type="NCBI Taxonomy" id="1168221"/>
    <lineage>
        <taxon>Eukaryota</taxon>
        <taxon>Fungi</taxon>
        <taxon>Dikarya</taxon>
        <taxon>Ascomycota</taxon>
        <taxon>Pezizomycotina</taxon>
        <taxon>Dothideomycetes</taxon>
        <taxon>Dothideomycetes incertae sedis</taxon>
        <taxon>Coniosporium</taxon>
    </lineage>
</organism>
<reference evidence="4" key="1">
    <citation type="submission" date="2012-06" db="EMBL/GenBank/DDBJ databases">
        <title>The genome sequence of Coniosporium apollinis CBS 100218.</title>
        <authorList>
            <consortium name="The Broad Institute Genome Sequencing Platform"/>
            <person name="Cuomo C."/>
            <person name="Gorbushina A."/>
            <person name="Noack S."/>
            <person name="Walker B."/>
            <person name="Young S.K."/>
            <person name="Zeng Q."/>
            <person name="Gargeya S."/>
            <person name="Fitzgerald M."/>
            <person name="Haas B."/>
            <person name="Abouelleil A."/>
            <person name="Alvarado L."/>
            <person name="Arachchi H.M."/>
            <person name="Berlin A.M."/>
            <person name="Chapman S.B."/>
            <person name="Goldberg J."/>
            <person name="Griggs A."/>
            <person name="Gujja S."/>
            <person name="Hansen M."/>
            <person name="Howarth C."/>
            <person name="Imamovic A."/>
            <person name="Larimer J."/>
            <person name="McCowan C."/>
            <person name="Montmayeur A."/>
            <person name="Murphy C."/>
            <person name="Neiman D."/>
            <person name="Pearson M."/>
            <person name="Priest M."/>
            <person name="Roberts A."/>
            <person name="Saif S."/>
            <person name="Shea T."/>
            <person name="Sisk P."/>
            <person name="Sykes S."/>
            <person name="Wortman J."/>
            <person name="Nusbaum C."/>
            <person name="Birren B."/>
        </authorList>
    </citation>
    <scope>NUCLEOTIDE SEQUENCE [LARGE SCALE GENOMIC DNA]</scope>
    <source>
        <strain evidence="4">CBS 100218</strain>
    </source>
</reference>
<dbReference type="STRING" id="1168221.R7YK88"/>
<dbReference type="OMA" id="WMILGGY"/>
<dbReference type="GeneID" id="19898874"/>
<evidence type="ECO:0000256" key="2">
    <source>
        <dbReference type="SAM" id="Phobius"/>
    </source>
</evidence>
<feature type="transmembrane region" description="Helical" evidence="2">
    <location>
        <begin position="55"/>
        <end position="80"/>
    </location>
</feature>
<name>R7YK88_CONA1</name>
<dbReference type="eggNOG" id="ENOG502SQ3Y">
    <property type="taxonomic scope" value="Eukaryota"/>
</dbReference>
<dbReference type="RefSeq" id="XP_007777659.1">
    <property type="nucleotide sequence ID" value="XM_007779469.1"/>
</dbReference>
<accession>R7YK88</accession>
<feature type="transmembrane region" description="Helical" evidence="2">
    <location>
        <begin position="21"/>
        <end position="43"/>
    </location>
</feature>
<dbReference type="Proteomes" id="UP000016924">
    <property type="component" value="Unassembled WGS sequence"/>
</dbReference>
<dbReference type="EMBL" id="JH767558">
    <property type="protein sequence ID" value="EON62342.1"/>
    <property type="molecule type" value="Genomic_DNA"/>
</dbReference>
<dbReference type="HOGENOM" id="CLU_067905_0_0_1"/>
<evidence type="ECO:0000313" key="4">
    <source>
        <dbReference type="Proteomes" id="UP000016924"/>
    </source>
</evidence>
<gene>
    <name evidence="3" type="ORF">W97_01563</name>
</gene>
<evidence type="ECO:0000313" key="3">
    <source>
        <dbReference type="EMBL" id="EON62342.1"/>
    </source>
</evidence>
<keyword evidence="2" id="KW-0812">Transmembrane</keyword>
<keyword evidence="2" id="KW-1133">Transmembrane helix</keyword>
<feature type="region of interest" description="Disordered" evidence="1">
    <location>
        <begin position="279"/>
        <end position="335"/>
    </location>
</feature>
<feature type="transmembrane region" description="Helical" evidence="2">
    <location>
        <begin position="92"/>
        <end position="112"/>
    </location>
</feature>
<sequence length="335" mass="37504">MLSREPRYKTLAELSTERDNVAWYWRFLAFTASWMILGGYLLLPSTYDTAPHLRFSIHVLSIFIVALLTAGYSLTALLYFAVHSLLFHRDTVILPTLASSLLGLLTLLYAFVSCTRYAFTAGAVASLILSCASITVYSILFLWNHRVLSRLQRSSSLSGGGSYALAPTHAQQQHIYYSDPNYYSNYTQNMYPTACTPTEPNQAPHSRTPTDDDYIAQQMALLLTKADPGPSPDAMTETFRIGLPGDGDETPVNQSGGVREYYGRSEFLTVGVSQRSMWERMTGRPVDRGRAEERGGSGERQRAKSREERGGSGERQRAKSREERRREIELGTLQA</sequence>
<keyword evidence="2" id="KW-0472">Membrane</keyword>